<dbReference type="OrthoDB" id="7357187at2"/>
<dbReference type="GO" id="GO:0009425">
    <property type="term" value="C:bacterial-type flagellum basal body"/>
    <property type="evidence" value="ECO:0007669"/>
    <property type="project" value="UniProtKB-SubCell"/>
</dbReference>
<dbReference type="InterPro" id="IPR010930">
    <property type="entry name" value="Flg_bb/hook_C_dom"/>
</dbReference>
<dbReference type="PROSITE" id="PS00588">
    <property type="entry name" value="FLAGELLA_BB_ROD"/>
    <property type="match status" value="1"/>
</dbReference>
<dbReference type="InterPro" id="IPR019776">
    <property type="entry name" value="Flagellar_basal_body_rod_CS"/>
</dbReference>
<feature type="domain" description="Flagellar basal body rod protein N-terminal" evidence="4">
    <location>
        <begin position="6"/>
        <end position="32"/>
    </location>
</feature>
<sequence length="108" mass="11114">MSDANVSALSALSTVQEVSANNIANMNTDGFRAGAVSLESGPGGQGVEVASITESTAPGAFINGVETSNTDVGREMVDMIVTSRAFEANTTFIRASEEMTGHLLDMIA</sequence>
<feature type="domain" description="Flagellar basal-body/hook protein C-terminal" evidence="5">
    <location>
        <begin position="65"/>
        <end position="105"/>
    </location>
</feature>
<evidence type="ECO:0000256" key="3">
    <source>
        <dbReference type="ARBA" id="ARBA00023143"/>
    </source>
</evidence>
<protein>
    <recommendedName>
        <fullName evidence="8">Flagellar basal body rod protein</fullName>
    </recommendedName>
</protein>
<dbReference type="PANTHER" id="PTHR30435">
    <property type="entry name" value="FLAGELLAR PROTEIN"/>
    <property type="match status" value="1"/>
</dbReference>
<dbReference type="eggNOG" id="COG4786">
    <property type="taxonomic scope" value="Bacteria"/>
</dbReference>
<reference evidence="6 7" key="1">
    <citation type="journal article" date="2011" name="J. Bacteriol.">
        <title>Genome sequence of the mercury-methylating strain Desulfovibrio desulfuricans ND132.</title>
        <authorList>
            <person name="Brown S.D."/>
            <person name="Gilmour C.C."/>
            <person name="Kucken A.M."/>
            <person name="Wall J.D."/>
            <person name="Elias D.A."/>
            <person name="Brandt C.C."/>
            <person name="Podar M."/>
            <person name="Chertkov O."/>
            <person name="Held B."/>
            <person name="Bruce D.C."/>
            <person name="Detter J.C."/>
            <person name="Tapia R."/>
            <person name="Han C.S."/>
            <person name="Goodwin L.A."/>
            <person name="Cheng J.F."/>
            <person name="Pitluck S."/>
            <person name="Woyke T."/>
            <person name="Mikhailova N."/>
            <person name="Ivanova N.N."/>
            <person name="Han J."/>
            <person name="Lucas S."/>
            <person name="Lapidus A.L."/>
            <person name="Land M.L."/>
            <person name="Hauser L.J."/>
            <person name="Palumbo A.V."/>
        </authorList>
    </citation>
    <scope>NUCLEOTIDE SEQUENCE [LARGE SCALE GENOMIC DNA]</scope>
    <source>
        <strain evidence="6 7">ND132</strain>
    </source>
</reference>
<name>F0JCS4_9BACT</name>
<dbReference type="InterPro" id="IPR001444">
    <property type="entry name" value="Flag_bb_rod_N"/>
</dbReference>
<dbReference type="RefSeq" id="WP_014320680.1">
    <property type="nucleotide sequence ID" value="NC_016803.1"/>
</dbReference>
<evidence type="ECO:0000259" key="5">
    <source>
        <dbReference type="Pfam" id="PF06429"/>
    </source>
</evidence>
<evidence type="ECO:0000256" key="1">
    <source>
        <dbReference type="ARBA" id="ARBA00004117"/>
    </source>
</evidence>
<comment type="similarity">
    <text evidence="2">Belongs to the flagella basal body rod proteins family.</text>
</comment>
<evidence type="ECO:0008006" key="8">
    <source>
        <dbReference type="Google" id="ProtNLM"/>
    </source>
</evidence>
<dbReference type="AlphaFoldDB" id="F0JCS4"/>
<evidence type="ECO:0000313" key="7">
    <source>
        <dbReference type="Proteomes" id="UP000007845"/>
    </source>
</evidence>
<evidence type="ECO:0000259" key="4">
    <source>
        <dbReference type="Pfam" id="PF00460"/>
    </source>
</evidence>
<comment type="subcellular location">
    <subcellularLocation>
        <location evidence="1">Bacterial flagellum basal body</location>
    </subcellularLocation>
</comment>
<dbReference type="HOGENOM" id="CLU_131404_0_0_7"/>
<dbReference type="Pfam" id="PF00460">
    <property type="entry name" value="Flg_bb_rod"/>
    <property type="match status" value="1"/>
</dbReference>
<keyword evidence="3" id="KW-0975">Bacterial flagellum</keyword>
<dbReference type="STRING" id="641491.DND132_0034"/>
<organism evidence="6 7">
    <name type="scientific">Pseudodesulfovibrio mercurii</name>
    <dbReference type="NCBI Taxonomy" id="641491"/>
    <lineage>
        <taxon>Bacteria</taxon>
        <taxon>Pseudomonadati</taxon>
        <taxon>Thermodesulfobacteriota</taxon>
        <taxon>Desulfovibrionia</taxon>
        <taxon>Desulfovibrionales</taxon>
        <taxon>Desulfovibrionaceae</taxon>
    </lineage>
</organism>
<evidence type="ECO:0000256" key="2">
    <source>
        <dbReference type="ARBA" id="ARBA00009677"/>
    </source>
</evidence>
<dbReference type="Pfam" id="PF06429">
    <property type="entry name" value="Flg_bbr_C"/>
    <property type="match status" value="1"/>
</dbReference>
<dbReference type="Proteomes" id="UP000007845">
    <property type="component" value="Chromosome"/>
</dbReference>
<proteinExistence type="inferred from homology"/>
<dbReference type="PANTHER" id="PTHR30435:SF19">
    <property type="entry name" value="FLAGELLAR BASAL-BODY ROD PROTEIN FLGG"/>
    <property type="match status" value="1"/>
</dbReference>
<evidence type="ECO:0000313" key="6">
    <source>
        <dbReference type="EMBL" id="EGB13252.1"/>
    </source>
</evidence>
<dbReference type="SMR" id="F0JCS4"/>
<gene>
    <name evidence="6" type="ORF">DND132_0034</name>
</gene>
<keyword evidence="7" id="KW-1185">Reference proteome</keyword>
<dbReference type="KEGG" id="ddn:DND132_0034"/>
<dbReference type="EMBL" id="CP003220">
    <property type="protein sequence ID" value="EGB13252.1"/>
    <property type="molecule type" value="Genomic_DNA"/>
</dbReference>
<accession>F0JCS4</accession>